<dbReference type="PANTHER" id="PTHR30055:SF234">
    <property type="entry name" value="HTH-TYPE TRANSCRIPTIONAL REGULATOR BETI"/>
    <property type="match status" value="1"/>
</dbReference>
<dbReference type="SUPFAM" id="SSF48498">
    <property type="entry name" value="Tetracyclin repressor-like, C-terminal domain"/>
    <property type="match status" value="1"/>
</dbReference>
<dbReference type="InterPro" id="IPR001647">
    <property type="entry name" value="HTH_TetR"/>
</dbReference>
<dbReference type="Gene3D" id="1.10.357.10">
    <property type="entry name" value="Tetracycline Repressor, domain 2"/>
    <property type="match status" value="1"/>
</dbReference>
<dbReference type="AlphaFoldDB" id="A0A7W3P7S7"/>
<evidence type="ECO:0000313" key="6">
    <source>
        <dbReference type="EMBL" id="MBA8801732.1"/>
    </source>
</evidence>
<evidence type="ECO:0000256" key="4">
    <source>
        <dbReference type="PROSITE-ProRule" id="PRU00335"/>
    </source>
</evidence>
<keyword evidence="7" id="KW-1185">Reference proteome</keyword>
<evidence type="ECO:0000256" key="2">
    <source>
        <dbReference type="ARBA" id="ARBA00023125"/>
    </source>
</evidence>
<proteinExistence type="predicted"/>
<reference evidence="6 7" key="1">
    <citation type="submission" date="2020-07" db="EMBL/GenBank/DDBJ databases">
        <title>Sequencing the genomes of 1000 actinobacteria strains.</title>
        <authorList>
            <person name="Klenk H.-P."/>
        </authorList>
    </citation>
    <scope>NUCLEOTIDE SEQUENCE [LARGE SCALE GENOMIC DNA]</scope>
    <source>
        <strain evidence="6 7">DSM 21349</strain>
    </source>
</reference>
<keyword evidence="2 4" id="KW-0238">DNA-binding</keyword>
<dbReference type="PANTHER" id="PTHR30055">
    <property type="entry name" value="HTH-TYPE TRANSCRIPTIONAL REGULATOR RUTR"/>
    <property type="match status" value="1"/>
</dbReference>
<dbReference type="InterPro" id="IPR049445">
    <property type="entry name" value="TetR_SbtR-like_C"/>
</dbReference>
<dbReference type="GO" id="GO:0000976">
    <property type="term" value="F:transcription cis-regulatory region binding"/>
    <property type="evidence" value="ECO:0007669"/>
    <property type="project" value="TreeGrafter"/>
</dbReference>
<evidence type="ECO:0000256" key="3">
    <source>
        <dbReference type="ARBA" id="ARBA00023163"/>
    </source>
</evidence>
<dbReference type="RefSeq" id="WP_182535715.1">
    <property type="nucleotide sequence ID" value="NZ_JACGXA010000001.1"/>
</dbReference>
<dbReference type="InterPro" id="IPR050109">
    <property type="entry name" value="HTH-type_TetR-like_transc_reg"/>
</dbReference>
<sequence>MRADAQRNRDRIVEVARDVFREQGYDASLDEVAKRAGVGAGTLYRHFPQRENLLDAIMQSWVDRVHDAADKAVTREGTPREQLLAWFETYVGLISVHKGGPAKITSAMGHEESPIRTKCQTLAAANDRVLDHLREAGALRPDVDSVQMCRLVGGVATVADQGELDAAVVRPLLEVVADGVLAQ</sequence>
<comment type="caution">
    <text evidence="6">The sequence shown here is derived from an EMBL/GenBank/DDBJ whole genome shotgun (WGS) entry which is preliminary data.</text>
</comment>
<keyword evidence="1" id="KW-0805">Transcription regulation</keyword>
<dbReference type="Pfam" id="PF21597">
    <property type="entry name" value="TetR_C_43"/>
    <property type="match status" value="1"/>
</dbReference>
<dbReference type="InterPro" id="IPR036271">
    <property type="entry name" value="Tet_transcr_reg_TetR-rel_C_sf"/>
</dbReference>
<evidence type="ECO:0000313" key="7">
    <source>
        <dbReference type="Proteomes" id="UP000580910"/>
    </source>
</evidence>
<name>A0A7W3P7S7_9ACTN</name>
<evidence type="ECO:0000259" key="5">
    <source>
        <dbReference type="PROSITE" id="PS50977"/>
    </source>
</evidence>
<gene>
    <name evidence="6" type="ORF">FB382_000023</name>
</gene>
<dbReference type="PRINTS" id="PR00455">
    <property type="entry name" value="HTHTETR"/>
</dbReference>
<feature type="domain" description="HTH tetR-type" evidence="5">
    <location>
        <begin position="6"/>
        <end position="65"/>
    </location>
</feature>
<dbReference type="InterPro" id="IPR009057">
    <property type="entry name" value="Homeodomain-like_sf"/>
</dbReference>
<protein>
    <submittedName>
        <fullName evidence="6">AcrR family transcriptional regulator</fullName>
    </submittedName>
</protein>
<keyword evidence="3" id="KW-0804">Transcription</keyword>
<dbReference type="Pfam" id="PF00440">
    <property type="entry name" value="TetR_N"/>
    <property type="match status" value="1"/>
</dbReference>
<dbReference type="PROSITE" id="PS50977">
    <property type="entry name" value="HTH_TETR_2"/>
    <property type="match status" value="1"/>
</dbReference>
<dbReference type="Proteomes" id="UP000580910">
    <property type="component" value="Unassembled WGS sequence"/>
</dbReference>
<accession>A0A7W3P7S7</accession>
<dbReference type="EMBL" id="JACGXA010000001">
    <property type="protein sequence ID" value="MBA8801732.1"/>
    <property type="molecule type" value="Genomic_DNA"/>
</dbReference>
<organism evidence="6 7">
    <name type="scientific">Nocardioides ginsengisegetis</name>
    <dbReference type="NCBI Taxonomy" id="661491"/>
    <lineage>
        <taxon>Bacteria</taxon>
        <taxon>Bacillati</taxon>
        <taxon>Actinomycetota</taxon>
        <taxon>Actinomycetes</taxon>
        <taxon>Propionibacteriales</taxon>
        <taxon>Nocardioidaceae</taxon>
        <taxon>Nocardioides</taxon>
    </lineage>
</organism>
<feature type="DNA-binding region" description="H-T-H motif" evidence="4">
    <location>
        <begin position="28"/>
        <end position="47"/>
    </location>
</feature>
<evidence type="ECO:0000256" key="1">
    <source>
        <dbReference type="ARBA" id="ARBA00023015"/>
    </source>
</evidence>
<dbReference type="GO" id="GO:0003700">
    <property type="term" value="F:DNA-binding transcription factor activity"/>
    <property type="evidence" value="ECO:0007669"/>
    <property type="project" value="TreeGrafter"/>
</dbReference>
<dbReference type="SUPFAM" id="SSF46689">
    <property type="entry name" value="Homeodomain-like"/>
    <property type="match status" value="1"/>
</dbReference>